<evidence type="ECO:0000313" key="5">
    <source>
        <dbReference type="EMBL" id="CAD7698742.1"/>
    </source>
</evidence>
<evidence type="ECO:0000256" key="1">
    <source>
        <dbReference type="ARBA" id="ARBA00004430"/>
    </source>
</evidence>
<dbReference type="Pfam" id="PF12796">
    <property type="entry name" value="Ank_2"/>
    <property type="match status" value="2"/>
</dbReference>
<dbReference type="PRINTS" id="PR00364">
    <property type="entry name" value="DISEASERSIST"/>
</dbReference>
<dbReference type="GO" id="GO:0005930">
    <property type="term" value="C:axoneme"/>
    <property type="evidence" value="ECO:0007669"/>
    <property type="project" value="UniProtKB-SubCell"/>
</dbReference>
<dbReference type="InterPro" id="IPR036770">
    <property type="entry name" value="Ankyrin_rpt-contain_sf"/>
</dbReference>
<accession>A0A8S1IUZ9</accession>
<comment type="caution">
    <text evidence="5">The sequence shown here is derived from an EMBL/GenBank/DDBJ whole genome shotgun (WGS) entry which is preliminary data.</text>
</comment>
<dbReference type="Gene3D" id="3.80.10.10">
    <property type="entry name" value="Ribonuclease Inhibitor"/>
    <property type="match status" value="1"/>
</dbReference>
<dbReference type="PROSITE" id="PS51450">
    <property type="entry name" value="LRR"/>
    <property type="match status" value="1"/>
</dbReference>
<sequence>MQLVLQALLSRGMSNLQRLLSDLSSLIPDVPKSHENSKFVVGQDQPLQDIKRLLLCESGNTNDNSGIVGLCGMGGSGKTTLATVIWHDKQVASHFKGISFVKVSHMEYLHGYQLQICRDLEGDAMAELLEHRSVEACTKELKHLFKDRKVLLILDDLWCSDLEEVEGLQVVNPLNGSRILFTTRFSNLFQRRYRICKYDMPDLTPEDSLQLFCMKCFGEPKVPDHFHQLSDLVERVARQCGGLPLYIEVIGSSVACQAVDAKEVQVWDKLLCDIDKSLKNPLPSRKEDKMHHRLKISYDYLRDKERKCFLHFATVAPNYRLLISDVVEAWSAMMGIDGGEAWRIFRKLVQTSLVKLDSSGAPGRQLKDAEMALHSTGFRDHLEGTCYVHEVIRTMALAILSRRYPELLHRVGGSTLVSNLSAGGSDSSAGENPSLNDVDSLSVDQALAMTGREAAFLRDKRMTSVPDSVCLTTSLRVLDLSFNPLATLQDEITNLCLLQILRLDACLELEALPDRIGALGELLVLSLRYCCQLQMLPASIGKLTKLEALYAPGCLFGALPLTIGNLTRLRFLDVSSCTSIVQLPHDVSRLTNLEKVNFDGMWSLDRLPDFGPSPKLRVLLMACCAHIEEFPRSFCTNVSHLEVLDLQLCKRLKSLPVDIGKLSQLKSLFIEHCKKMEQFPQSMDGMSSLKVLGLDTEPAYHSETTQQLVCPRGRKLFLKRGCLPAGIIKRIRDGKVQLESKFREHSLELLKKLKGWTPLHEAIKQSHGSVMVKQIEHFKQHKDARDNEGKTPLHWAADWEKLEAVEQLLSRGADARIKDKRGNTPLHVAAFHGNCDCAKAIIEALMKAHASPGVLNEDGFAPIHSAAQNGHESMVSLLLSNGVNVDSQTSAGSTALMQAAKHNHLEVGNYLIENGASLDMRNKHGWTALAYASSRKHGEFVALLMGREAAVFQPNQVPRTLMDSTGARSPTVLLGTFDNSDDPFEQQESSHEFFSVGSSHQVLSANTKHGVQMAIHGLINN</sequence>
<dbReference type="InterPro" id="IPR027417">
    <property type="entry name" value="P-loop_NTPase"/>
</dbReference>
<dbReference type="Gene3D" id="1.25.40.20">
    <property type="entry name" value="Ankyrin repeat-containing domain"/>
    <property type="match status" value="3"/>
</dbReference>
<comment type="subcellular location">
    <subcellularLocation>
        <location evidence="1">Cytoplasm</location>
        <location evidence="1">Cytoskeleton</location>
        <location evidence="1">Cilium axoneme</location>
    </subcellularLocation>
</comment>
<dbReference type="InterPro" id="IPR001611">
    <property type="entry name" value="Leu-rich_rpt"/>
</dbReference>
<dbReference type="SUPFAM" id="SSF48403">
    <property type="entry name" value="Ankyrin repeat"/>
    <property type="match status" value="1"/>
</dbReference>
<feature type="domain" description="NB-ARC" evidence="4">
    <location>
        <begin position="62"/>
        <end position="218"/>
    </location>
</feature>
<feature type="repeat" description="ANK" evidence="3">
    <location>
        <begin position="821"/>
        <end position="857"/>
    </location>
</feature>
<dbReference type="Pfam" id="PF00023">
    <property type="entry name" value="Ank"/>
    <property type="match status" value="1"/>
</dbReference>
<dbReference type="InterPro" id="IPR032675">
    <property type="entry name" value="LRR_dom_sf"/>
</dbReference>
<reference evidence="5" key="1">
    <citation type="submission" date="2020-12" db="EMBL/GenBank/DDBJ databases">
        <authorList>
            <person name="Iha C."/>
        </authorList>
    </citation>
    <scope>NUCLEOTIDE SEQUENCE</scope>
</reference>
<dbReference type="InterPro" id="IPR002110">
    <property type="entry name" value="Ankyrin_rpt"/>
</dbReference>
<dbReference type="SUPFAM" id="SSF52540">
    <property type="entry name" value="P-loop containing nucleoside triphosphate hydrolases"/>
    <property type="match status" value="1"/>
</dbReference>
<dbReference type="Proteomes" id="UP000708148">
    <property type="component" value="Unassembled WGS sequence"/>
</dbReference>
<dbReference type="InterPro" id="IPR002182">
    <property type="entry name" value="NB-ARC"/>
</dbReference>
<name>A0A8S1IUZ9_9CHLO</name>
<organism evidence="5 6">
    <name type="scientific">Ostreobium quekettii</name>
    <dbReference type="NCBI Taxonomy" id="121088"/>
    <lineage>
        <taxon>Eukaryota</taxon>
        <taxon>Viridiplantae</taxon>
        <taxon>Chlorophyta</taxon>
        <taxon>core chlorophytes</taxon>
        <taxon>Ulvophyceae</taxon>
        <taxon>TCBD clade</taxon>
        <taxon>Bryopsidales</taxon>
        <taxon>Ostreobineae</taxon>
        <taxon>Ostreobiaceae</taxon>
        <taxon>Ostreobium</taxon>
    </lineage>
</organism>
<keyword evidence="6" id="KW-1185">Reference proteome</keyword>
<feature type="repeat" description="ANK" evidence="3">
    <location>
        <begin position="891"/>
        <end position="923"/>
    </location>
</feature>
<dbReference type="AlphaFoldDB" id="A0A8S1IUZ9"/>
<evidence type="ECO:0000259" key="4">
    <source>
        <dbReference type="Pfam" id="PF00931"/>
    </source>
</evidence>
<evidence type="ECO:0000256" key="3">
    <source>
        <dbReference type="PROSITE-ProRule" id="PRU00023"/>
    </source>
</evidence>
<evidence type="ECO:0000256" key="2">
    <source>
        <dbReference type="ARBA" id="ARBA00022737"/>
    </source>
</evidence>
<dbReference type="Gene3D" id="3.40.50.300">
    <property type="entry name" value="P-loop containing nucleotide triphosphate hydrolases"/>
    <property type="match status" value="1"/>
</dbReference>
<dbReference type="InterPro" id="IPR042197">
    <property type="entry name" value="Apaf_helical"/>
</dbReference>
<dbReference type="InterPro" id="IPR036388">
    <property type="entry name" value="WH-like_DNA-bd_sf"/>
</dbReference>
<dbReference type="GO" id="GO:0043531">
    <property type="term" value="F:ADP binding"/>
    <property type="evidence" value="ECO:0007669"/>
    <property type="project" value="InterPro"/>
</dbReference>
<dbReference type="PANTHER" id="PTHR36766">
    <property type="entry name" value="PLANT BROAD-SPECTRUM MILDEW RESISTANCE PROTEIN RPW8"/>
    <property type="match status" value="1"/>
</dbReference>
<feature type="repeat" description="ANK" evidence="3">
    <location>
        <begin position="858"/>
        <end position="890"/>
    </location>
</feature>
<protein>
    <recommendedName>
        <fullName evidence="4">NB-ARC domain-containing protein</fullName>
    </recommendedName>
</protein>
<keyword evidence="3" id="KW-0040">ANK repeat</keyword>
<dbReference type="SMART" id="SM00248">
    <property type="entry name" value="ANK"/>
    <property type="match status" value="6"/>
</dbReference>
<dbReference type="Gene3D" id="1.10.8.430">
    <property type="entry name" value="Helical domain of apoptotic protease-activating factors"/>
    <property type="match status" value="1"/>
</dbReference>
<dbReference type="Pfam" id="PF00931">
    <property type="entry name" value="NB-ARC"/>
    <property type="match status" value="1"/>
</dbReference>
<dbReference type="PANTHER" id="PTHR36766:SF30">
    <property type="entry name" value="TIR-NBS TYPE DISEASE RESISTANCE PROTEIN-RELATED"/>
    <property type="match status" value="1"/>
</dbReference>
<dbReference type="PROSITE" id="PS50297">
    <property type="entry name" value="ANK_REP_REGION"/>
    <property type="match status" value="4"/>
</dbReference>
<proteinExistence type="predicted"/>
<dbReference type="SUPFAM" id="SSF52058">
    <property type="entry name" value="L domain-like"/>
    <property type="match status" value="1"/>
</dbReference>
<dbReference type="OrthoDB" id="539213at2759"/>
<keyword evidence="2" id="KW-0677">Repeat</keyword>
<dbReference type="PROSITE" id="PS50088">
    <property type="entry name" value="ANK_REPEAT"/>
    <property type="match status" value="4"/>
</dbReference>
<dbReference type="PRINTS" id="PR01415">
    <property type="entry name" value="ANKYRIN"/>
</dbReference>
<dbReference type="EMBL" id="CAJHUC010000879">
    <property type="protein sequence ID" value="CAD7698742.1"/>
    <property type="molecule type" value="Genomic_DNA"/>
</dbReference>
<dbReference type="Gene3D" id="1.10.10.10">
    <property type="entry name" value="Winged helix-like DNA-binding domain superfamily/Winged helix DNA-binding domain"/>
    <property type="match status" value="1"/>
</dbReference>
<gene>
    <name evidence="5" type="ORF">OSTQU699_LOCUS4101</name>
</gene>
<feature type="repeat" description="ANK" evidence="3">
    <location>
        <begin position="788"/>
        <end position="820"/>
    </location>
</feature>
<evidence type="ECO:0000313" key="6">
    <source>
        <dbReference type="Proteomes" id="UP000708148"/>
    </source>
</evidence>